<feature type="domain" description="Histidine kinase" evidence="9">
    <location>
        <begin position="256"/>
        <end position="506"/>
    </location>
</feature>
<dbReference type="Gene3D" id="2.30.30.40">
    <property type="entry name" value="SH3 Domains"/>
    <property type="match status" value="1"/>
</dbReference>
<evidence type="ECO:0000256" key="5">
    <source>
        <dbReference type="ARBA" id="ARBA00022777"/>
    </source>
</evidence>
<dbReference type="SMART" id="SM00260">
    <property type="entry name" value="CheW"/>
    <property type="match status" value="1"/>
</dbReference>
<dbReference type="Pfam" id="PF00072">
    <property type="entry name" value="Response_reg"/>
    <property type="match status" value="1"/>
</dbReference>
<dbReference type="Gene3D" id="3.30.565.10">
    <property type="entry name" value="Histidine kinase-like ATPase, C-terminal domain"/>
    <property type="match status" value="1"/>
</dbReference>
<accession>A0A1W1YU99</accession>
<evidence type="ECO:0000256" key="1">
    <source>
        <dbReference type="ARBA" id="ARBA00000085"/>
    </source>
</evidence>
<dbReference type="OrthoDB" id="9803176at2"/>
<dbReference type="Gene3D" id="3.40.50.2300">
    <property type="match status" value="1"/>
</dbReference>
<evidence type="ECO:0000313" key="14">
    <source>
        <dbReference type="Proteomes" id="UP000192418"/>
    </source>
</evidence>
<dbReference type="PROSITE" id="PS50109">
    <property type="entry name" value="HIS_KIN"/>
    <property type="match status" value="1"/>
</dbReference>
<evidence type="ECO:0000259" key="11">
    <source>
        <dbReference type="PROSITE" id="PS50851"/>
    </source>
</evidence>
<dbReference type="InterPro" id="IPR036061">
    <property type="entry name" value="CheW-like_dom_sf"/>
</dbReference>
<dbReference type="Pfam" id="PF01627">
    <property type="entry name" value="Hpt"/>
    <property type="match status" value="1"/>
</dbReference>
<dbReference type="SMART" id="SM00073">
    <property type="entry name" value="HPT"/>
    <property type="match status" value="1"/>
</dbReference>
<dbReference type="InterPro" id="IPR001789">
    <property type="entry name" value="Sig_transdc_resp-reg_receiver"/>
</dbReference>
<dbReference type="FunFam" id="3.30.565.10:FF:000016">
    <property type="entry name" value="Chemotaxis protein CheA, putative"/>
    <property type="match status" value="1"/>
</dbReference>
<protein>
    <recommendedName>
        <fullName evidence="2">histidine kinase</fullName>
        <ecNumber evidence="2">2.7.13.3</ecNumber>
    </recommendedName>
</protein>
<dbReference type="InterPro" id="IPR003594">
    <property type="entry name" value="HATPase_dom"/>
</dbReference>
<sequence>MNNVDLIRKLQAAFKTEAKERLRELSSDLIKLEKNPGGDGCDEVIESMFRQVHSLKGASRSAGLREIEKIIKALENVFSALKRKQIKIMPEMMDVLHHATDTLADFADTLGNNQPSDHKNQVCEIVEQINALSSGESPGKTKFVKKKPEPVKEAIAIIKEEESHKKEIPPPKEFAEDTLTKSDRSKDKTQTVRVSLKKLDLLMLQAEEMLQVKLLANQHKNELEHIIEMLELLQKEWGRVADTTRILTQIIKKKGESGNRERSALNSVSKLMALVASNQDQSRIFESRLISLVRSAHRDKRVISELVERLLKDMKDVLMLPFSTFLEIIPKIVRDLSRDQGKNVKVSMEGGEIEIDRKILEEMKDPLIHVLRNCVDHGIEKQALRKKNQKPPMGTIKVMVSQVNGDRIEISISDDGAGIDLEKVKEAAIEKNVVSRQEASGLSDKEVFDLIFQSEVTTSSIVTDISGRGLGMAIVREKIERLGGKVSIESRLGQGTIIRALLPITLATFRGVLVEAGNQQFVVPTASVNQVVRINPDDVKTVENRKTIPLNGHRIPLVRLDDVLEIPPKEQTFASKIPALVLGTREKRIAFSLDNVLDEEEILFKSLGNQLSRVRNIYGATVLGNRKVVSILNVTDLIKSAMHVRPMVARGAVGKKAAQISVLVAEDSITSRMLLKTILESAGYRVKTVIDGLEALTELKQTKYNLLVSDVDMPRMNGFVLTEKIRKDKTLGDLPVILVTALHSREDRERGIDVGANAYIVKSSFDQSNLLEVVQKYI</sequence>
<keyword evidence="14" id="KW-1185">Reference proteome</keyword>
<dbReference type="PANTHER" id="PTHR43395:SF1">
    <property type="entry name" value="CHEMOTAXIS PROTEIN CHEA"/>
    <property type="match status" value="1"/>
</dbReference>
<organism evidence="13 14">
    <name type="scientific">Desulfocicer vacuolatum DSM 3385</name>
    <dbReference type="NCBI Taxonomy" id="1121400"/>
    <lineage>
        <taxon>Bacteria</taxon>
        <taxon>Pseudomonadati</taxon>
        <taxon>Thermodesulfobacteriota</taxon>
        <taxon>Desulfobacteria</taxon>
        <taxon>Desulfobacterales</taxon>
        <taxon>Desulfobacteraceae</taxon>
        <taxon>Desulfocicer</taxon>
    </lineage>
</organism>
<gene>
    <name evidence="13" type="ORF">SAMN02746065_101341</name>
</gene>
<proteinExistence type="predicted"/>
<dbReference type="PROSITE" id="PS50894">
    <property type="entry name" value="HPT"/>
    <property type="match status" value="1"/>
</dbReference>
<evidence type="ECO:0000313" key="13">
    <source>
        <dbReference type="EMBL" id="SMC39298.1"/>
    </source>
</evidence>
<dbReference type="EC" id="2.7.13.3" evidence="2"/>
<keyword evidence="4" id="KW-0808">Transferase</keyword>
<dbReference type="Pfam" id="PF02518">
    <property type="entry name" value="HATPase_c"/>
    <property type="match status" value="1"/>
</dbReference>
<dbReference type="Gene3D" id="1.20.120.160">
    <property type="entry name" value="HPT domain"/>
    <property type="match status" value="1"/>
</dbReference>
<dbReference type="InterPro" id="IPR002545">
    <property type="entry name" value="CheW-lke_dom"/>
</dbReference>
<dbReference type="InterPro" id="IPR004358">
    <property type="entry name" value="Sig_transdc_His_kin-like_C"/>
</dbReference>
<evidence type="ECO:0000256" key="8">
    <source>
        <dbReference type="SAM" id="MobiDB-lite"/>
    </source>
</evidence>
<dbReference type="SMART" id="SM00448">
    <property type="entry name" value="REC"/>
    <property type="match status" value="1"/>
</dbReference>
<dbReference type="PROSITE" id="PS50851">
    <property type="entry name" value="CHEW"/>
    <property type="match status" value="1"/>
</dbReference>
<dbReference type="SUPFAM" id="SSF50341">
    <property type="entry name" value="CheW-like"/>
    <property type="match status" value="1"/>
</dbReference>
<dbReference type="STRING" id="1121400.SAMN02746065_101341"/>
<dbReference type="GO" id="GO:0000155">
    <property type="term" value="F:phosphorelay sensor kinase activity"/>
    <property type="evidence" value="ECO:0007669"/>
    <property type="project" value="UniProtKB-ARBA"/>
</dbReference>
<name>A0A1W1YU99_9BACT</name>
<dbReference type="GO" id="GO:0006935">
    <property type="term" value="P:chemotaxis"/>
    <property type="evidence" value="ECO:0007669"/>
    <property type="project" value="InterPro"/>
</dbReference>
<dbReference type="AlphaFoldDB" id="A0A1W1YU99"/>
<feature type="region of interest" description="Disordered" evidence="8">
    <location>
        <begin position="163"/>
        <end position="187"/>
    </location>
</feature>
<dbReference type="InterPro" id="IPR005467">
    <property type="entry name" value="His_kinase_dom"/>
</dbReference>
<dbReference type="CDD" id="cd00088">
    <property type="entry name" value="HPT"/>
    <property type="match status" value="1"/>
</dbReference>
<evidence type="ECO:0000256" key="2">
    <source>
        <dbReference type="ARBA" id="ARBA00012438"/>
    </source>
</evidence>
<keyword evidence="5 13" id="KW-0418">Kinase</keyword>
<feature type="modified residue" description="4-aspartylphosphate" evidence="7">
    <location>
        <position position="710"/>
    </location>
</feature>
<dbReference type="PROSITE" id="PS50110">
    <property type="entry name" value="RESPONSE_REGULATORY"/>
    <property type="match status" value="1"/>
</dbReference>
<dbReference type="RefSeq" id="WP_084066694.1">
    <property type="nucleotide sequence ID" value="NZ_FWXY01000001.1"/>
</dbReference>
<dbReference type="InterPro" id="IPR051315">
    <property type="entry name" value="Bact_Chemotaxis_CheA"/>
</dbReference>
<feature type="domain" description="Response regulatory" evidence="10">
    <location>
        <begin position="661"/>
        <end position="777"/>
    </location>
</feature>
<feature type="domain" description="CheW-like" evidence="11">
    <location>
        <begin position="508"/>
        <end position="643"/>
    </location>
</feature>
<dbReference type="InterPro" id="IPR036641">
    <property type="entry name" value="HPT_dom_sf"/>
</dbReference>
<dbReference type="InterPro" id="IPR036890">
    <property type="entry name" value="HATPase_C_sf"/>
</dbReference>
<dbReference type="PRINTS" id="PR00344">
    <property type="entry name" value="BCTRLSENSOR"/>
</dbReference>
<dbReference type="SUPFAM" id="SSF47226">
    <property type="entry name" value="Histidine-containing phosphotransfer domain, HPT domain"/>
    <property type="match status" value="1"/>
</dbReference>
<dbReference type="Pfam" id="PF01584">
    <property type="entry name" value="CheW"/>
    <property type="match status" value="1"/>
</dbReference>
<evidence type="ECO:0000259" key="12">
    <source>
        <dbReference type="PROSITE" id="PS50894"/>
    </source>
</evidence>
<dbReference type="EMBL" id="FWXY01000001">
    <property type="protein sequence ID" value="SMC39298.1"/>
    <property type="molecule type" value="Genomic_DNA"/>
</dbReference>
<evidence type="ECO:0000259" key="9">
    <source>
        <dbReference type="PROSITE" id="PS50109"/>
    </source>
</evidence>
<evidence type="ECO:0000259" key="10">
    <source>
        <dbReference type="PROSITE" id="PS50110"/>
    </source>
</evidence>
<evidence type="ECO:0000256" key="7">
    <source>
        <dbReference type="PROSITE-ProRule" id="PRU00169"/>
    </source>
</evidence>
<dbReference type="SMART" id="SM00387">
    <property type="entry name" value="HATPase_c"/>
    <property type="match status" value="1"/>
</dbReference>
<evidence type="ECO:0000256" key="4">
    <source>
        <dbReference type="ARBA" id="ARBA00022679"/>
    </source>
</evidence>
<dbReference type="SUPFAM" id="SSF52172">
    <property type="entry name" value="CheY-like"/>
    <property type="match status" value="1"/>
</dbReference>
<dbReference type="SUPFAM" id="SSF55874">
    <property type="entry name" value="ATPase domain of HSP90 chaperone/DNA topoisomerase II/histidine kinase"/>
    <property type="match status" value="1"/>
</dbReference>
<reference evidence="13 14" key="1">
    <citation type="submission" date="2017-04" db="EMBL/GenBank/DDBJ databases">
        <authorList>
            <person name="Afonso C.L."/>
            <person name="Miller P.J."/>
            <person name="Scott M.A."/>
            <person name="Spackman E."/>
            <person name="Goraichik I."/>
            <person name="Dimitrov K.M."/>
            <person name="Suarez D.L."/>
            <person name="Swayne D.E."/>
        </authorList>
    </citation>
    <scope>NUCLEOTIDE SEQUENCE [LARGE SCALE GENOMIC DNA]</scope>
    <source>
        <strain evidence="13 14">DSM 3385</strain>
    </source>
</reference>
<feature type="domain" description="HPt" evidence="12">
    <location>
        <begin position="3"/>
        <end position="110"/>
    </location>
</feature>
<evidence type="ECO:0000256" key="6">
    <source>
        <dbReference type="PROSITE-ProRule" id="PRU00110"/>
    </source>
</evidence>
<dbReference type="Proteomes" id="UP000192418">
    <property type="component" value="Unassembled WGS sequence"/>
</dbReference>
<comment type="catalytic activity">
    <reaction evidence="1">
        <text>ATP + protein L-histidine = ADP + protein N-phospho-L-histidine.</text>
        <dbReference type="EC" id="2.7.13.3"/>
    </reaction>
</comment>
<evidence type="ECO:0000256" key="3">
    <source>
        <dbReference type="ARBA" id="ARBA00022553"/>
    </source>
</evidence>
<feature type="modified residue" description="Phosphohistidine" evidence="6">
    <location>
        <position position="53"/>
    </location>
</feature>
<dbReference type="PANTHER" id="PTHR43395">
    <property type="entry name" value="SENSOR HISTIDINE KINASE CHEA"/>
    <property type="match status" value="1"/>
</dbReference>
<dbReference type="InterPro" id="IPR011006">
    <property type="entry name" value="CheY-like_superfamily"/>
</dbReference>
<dbReference type="InterPro" id="IPR008207">
    <property type="entry name" value="Sig_transdc_His_kin_Hpt_dom"/>
</dbReference>
<keyword evidence="3 7" id="KW-0597">Phosphoprotein</keyword>